<dbReference type="RefSeq" id="WP_220196395.1">
    <property type="nucleotide sequence ID" value="NZ_BNJF01000002.1"/>
</dbReference>
<evidence type="ECO:0000313" key="4">
    <source>
        <dbReference type="Proteomes" id="UP000612362"/>
    </source>
</evidence>
<comment type="caution">
    <text evidence="3">The sequence shown here is derived from an EMBL/GenBank/DDBJ whole genome shotgun (WGS) entry which is preliminary data.</text>
</comment>
<dbReference type="Pfam" id="PF00196">
    <property type="entry name" value="GerE"/>
    <property type="match status" value="1"/>
</dbReference>
<dbReference type="InterPro" id="IPR000792">
    <property type="entry name" value="Tscrpt_reg_LuxR_C"/>
</dbReference>
<accession>A0A8J3I9E5</accession>
<dbReference type="CDD" id="cd06170">
    <property type="entry name" value="LuxR_C_like"/>
    <property type="match status" value="1"/>
</dbReference>
<sequence length="203" mass="22609">MQYLSPIPPLLSENRREIIIEAINIRKEYATGAVNVTAAPTTRYHQVTVIGLMAANVPWRVLVSLDTVQEIASPPYIAFLSTYLFRLPELASAIRKAAAGEAVMHSHVAARIAQELASLPVSDWEHYAQLSERERDVLRPIAEDLPNGDIARRLVISEKTVKSHVSNILSKLHLLDRTQAAVFAWREGFVSRFSGQDECNVPS</sequence>
<dbReference type="PROSITE" id="PS00622">
    <property type="entry name" value="HTH_LUXR_1"/>
    <property type="match status" value="1"/>
</dbReference>
<dbReference type="AlphaFoldDB" id="A0A8J3I9E5"/>
<organism evidence="3 4">
    <name type="scientific">Ktedonospora formicarum</name>
    <dbReference type="NCBI Taxonomy" id="2778364"/>
    <lineage>
        <taxon>Bacteria</taxon>
        <taxon>Bacillati</taxon>
        <taxon>Chloroflexota</taxon>
        <taxon>Ktedonobacteria</taxon>
        <taxon>Ktedonobacterales</taxon>
        <taxon>Ktedonobacteraceae</taxon>
        <taxon>Ktedonospora</taxon>
    </lineage>
</organism>
<dbReference type="PRINTS" id="PR00038">
    <property type="entry name" value="HTHLUXR"/>
</dbReference>
<protein>
    <recommendedName>
        <fullName evidence="2">HTH luxR-type domain-containing protein</fullName>
    </recommendedName>
</protein>
<gene>
    <name evidence="3" type="ORF">KSX_52420</name>
</gene>
<dbReference type="SMART" id="SM00421">
    <property type="entry name" value="HTH_LUXR"/>
    <property type="match status" value="1"/>
</dbReference>
<feature type="domain" description="HTH luxR-type" evidence="2">
    <location>
        <begin position="123"/>
        <end position="188"/>
    </location>
</feature>
<name>A0A8J3I9E5_9CHLR</name>
<keyword evidence="4" id="KW-1185">Reference proteome</keyword>
<reference evidence="3" key="1">
    <citation type="submission" date="2020-10" db="EMBL/GenBank/DDBJ databases">
        <title>Taxonomic study of unclassified bacteria belonging to the class Ktedonobacteria.</title>
        <authorList>
            <person name="Yabe S."/>
            <person name="Wang C.M."/>
            <person name="Zheng Y."/>
            <person name="Sakai Y."/>
            <person name="Cavaletti L."/>
            <person name="Monciardini P."/>
            <person name="Donadio S."/>
        </authorList>
    </citation>
    <scope>NUCLEOTIDE SEQUENCE</scope>
    <source>
        <strain evidence="3">SOSP1-1</strain>
    </source>
</reference>
<evidence type="ECO:0000259" key="2">
    <source>
        <dbReference type="PROSITE" id="PS50043"/>
    </source>
</evidence>
<dbReference type="PANTHER" id="PTHR43214:SF37">
    <property type="entry name" value="TRANSCRIPTIONAL REGULATORY PROTEIN YDFI"/>
    <property type="match status" value="1"/>
</dbReference>
<dbReference type="PANTHER" id="PTHR43214">
    <property type="entry name" value="TWO-COMPONENT RESPONSE REGULATOR"/>
    <property type="match status" value="1"/>
</dbReference>
<dbReference type="SUPFAM" id="SSF46894">
    <property type="entry name" value="C-terminal effector domain of the bipartite response regulators"/>
    <property type="match status" value="1"/>
</dbReference>
<evidence type="ECO:0000313" key="3">
    <source>
        <dbReference type="EMBL" id="GHO47079.1"/>
    </source>
</evidence>
<dbReference type="PROSITE" id="PS50043">
    <property type="entry name" value="HTH_LUXR_2"/>
    <property type="match status" value="1"/>
</dbReference>
<dbReference type="GO" id="GO:0003677">
    <property type="term" value="F:DNA binding"/>
    <property type="evidence" value="ECO:0007669"/>
    <property type="project" value="UniProtKB-KW"/>
</dbReference>
<dbReference type="InterPro" id="IPR016032">
    <property type="entry name" value="Sig_transdc_resp-reg_C-effctor"/>
</dbReference>
<proteinExistence type="predicted"/>
<dbReference type="GO" id="GO:0006355">
    <property type="term" value="P:regulation of DNA-templated transcription"/>
    <property type="evidence" value="ECO:0007669"/>
    <property type="project" value="InterPro"/>
</dbReference>
<dbReference type="EMBL" id="BNJF01000002">
    <property type="protein sequence ID" value="GHO47079.1"/>
    <property type="molecule type" value="Genomic_DNA"/>
</dbReference>
<evidence type="ECO:0000256" key="1">
    <source>
        <dbReference type="ARBA" id="ARBA00023125"/>
    </source>
</evidence>
<dbReference type="Gene3D" id="3.40.50.2300">
    <property type="match status" value="1"/>
</dbReference>
<keyword evidence="1" id="KW-0238">DNA-binding</keyword>
<dbReference type="InterPro" id="IPR039420">
    <property type="entry name" value="WalR-like"/>
</dbReference>
<dbReference type="Proteomes" id="UP000612362">
    <property type="component" value="Unassembled WGS sequence"/>
</dbReference>